<dbReference type="Gene3D" id="3.40.50.300">
    <property type="entry name" value="P-loop containing nucleotide triphosphate hydrolases"/>
    <property type="match status" value="1"/>
</dbReference>
<dbReference type="GO" id="GO:0005634">
    <property type="term" value="C:nucleus"/>
    <property type="evidence" value="ECO:0007669"/>
    <property type="project" value="TreeGrafter"/>
</dbReference>
<feature type="region of interest" description="Disordered" evidence="2">
    <location>
        <begin position="1"/>
        <end position="50"/>
    </location>
</feature>
<gene>
    <name evidence="4" type="ORF">A3770_10p60200</name>
</gene>
<dbReference type="CDD" id="cd00009">
    <property type="entry name" value="AAA"/>
    <property type="match status" value="1"/>
</dbReference>
<dbReference type="Pfam" id="PF00004">
    <property type="entry name" value="AAA"/>
    <property type="match status" value="1"/>
</dbReference>
<dbReference type="PANTHER" id="PTHR23389:SF6">
    <property type="entry name" value="REPLICATION FACTOR C SUBUNIT 1"/>
    <property type="match status" value="1"/>
</dbReference>
<dbReference type="GO" id="GO:0006260">
    <property type="term" value="P:DNA replication"/>
    <property type="evidence" value="ECO:0007669"/>
    <property type="project" value="UniProtKB-KW"/>
</dbReference>
<feature type="compositionally biased region" description="Gly residues" evidence="2">
    <location>
        <begin position="32"/>
        <end position="43"/>
    </location>
</feature>
<dbReference type="PANTHER" id="PTHR23389">
    <property type="entry name" value="CHROMOSOME TRANSMISSION FIDELITY FACTOR 18"/>
    <property type="match status" value="1"/>
</dbReference>
<dbReference type="AlphaFoldDB" id="A0A5B8MVG7"/>
<dbReference type="SUPFAM" id="SSF52540">
    <property type="entry name" value="P-loop containing nucleoside triphosphate hydrolases"/>
    <property type="match status" value="1"/>
</dbReference>
<accession>A0A5B8MVG7</accession>
<name>A0A5B8MVG7_9CHLO</name>
<dbReference type="STRING" id="1764295.A0A5B8MVG7"/>
<dbReference type="InterPro" id="IPR003959">
    <property type="entry name" value="ATPase_AAA_core"/>
</dbReference>
<dbReference type="GO" id="GO:0003677">
    <property type="term" value="F:DNA binding"/>
    <property type="evidence" value="ECO:0007669"/>
    <property type="project" value="TreeGrafter"/>
</dbReference>
<dbReference type="OrthoDB" id="9996895at2759"/>
<dbReference type="Proteomes" id="UP000316726">
    <property type="component" value="Chromosome 10"/>
</dbReference>
<feature type="region of interest" description="Disordered" evidence="2">
    <location>
        <begin position="74"/>
        <end position="105"/>
    </location>
</feature>
<evidence type="ECO:0000259" key="3">
    <source>
        <dbReference type="Pfam" id="PF00004"/>
    </source>
</evidence>
<dbReference type="GO" id="GO:0016887">
    <property type="term" value="F:ATP hydrolysis activity"/>
    <property type="evidence" value="ECO:0007669"/>
    <property type="project" value="InterPro"/>
</dbReference>
<sequence>MGRPSVLDLLGGKKKEEEGGRKAAMKVERGGEAGSGRVLGEGTGTKRREDSACIRLGLGNAATKEGSRRRAWLYRPCSRKRKPDQSAGRLSPREGDAKVRRSATKISASDEGLLRELLAFVKGTPQLAGASPGTARAGSPAPRLSLGLEDVIERDQKERAVSRRLSSRILRRRKAKDSKKASKPGALDEWKVLAGRYRDYLHRKGLGTCLHWEQRYRPSDLENHQTVNSSSCERIRRWLQGWSARRRDEFSSEGEGDFVDAAGEGTAKDFKKAGLLLVGPPGSGKTAAISALAASCQKALVEVNSSESRTGDRLKKKIKEATQSSSENSKEAVCAIEEIDVNVQEDRGFLSAIADVLSTTKRPMMLTCNDLKRIPSNILELVEAVEFRRPSLRDLFCHCALILMAESVQVDWQALLGWLERNGGGDYRSCVNNLQLCGGAASGCLGNGQAAGDGDLPTGCGVELASQMDTKTFERIVAQEE</sequence>
<evidence type="ECO:0000256" key="1">
    <source>
        <dbReference type="ARBA" id="ARBA00022705"/>
    </source>
</evidence>
<evidence type="ECO:0000256" key="2">
    <source>
        <dbReference type="SAM" id="MobiDB-lite"/>
    </source>
</evidence>
<proteinExistence type="predicted"/>
<evidence type="ECO:0000313" key="5">
    <source>
        <dbReference type="Proteomes" id="UP000316726"/>
    </source>
</evidence>
<reference evidence="4 5" key="1">
    <citation type="submission" date="2018-07" db="EMBL/GenBank/DDBJ databases">
        <title>The complete nuclear genome of the prasinophyte Chloropicon primus (CCMP1205).</title>
        <authorList>
            <person name="Pombert J.-F."/>
            <person name="Otis C."/>
            <person name="Turmel M."/>
            <person name="Lemieux C."/>
        </authorList>
    </citation>
    <scope>NUCLEOTIDE SEQUENCE [LARGE SCALE GENOMIC DNA]</scope>
    <source>
        <strain evidence="4 5">CCMP1205</strain>
    </source>
</reference>
<organism evidence="4 5">
    <name type="scientific">Chloropicon primus</name>
    <dbReference type="NCBI Taxonomy" id="1764295"/>
    <lineage>
        <taxon>Eukaryota</taxon>
        <taxon>Viridiplantae</taxon>
        <taxon>Chlorophyta</taxon>
        <taxon>Chloropicophyceae</taxon>
        <taxon>Chloropicales</taxon>
        <taxon>Chloropicaceae</taxon>
        <taxon>Chloropicon</taxon>
    </lineage>
</organism>
<feature type="domain" description="ATPase AAA-type core" evidence="3">
    <location>
        <begin position="275"/>
        <end position="380"/>
    </location>
</feature>
<dbReference type="EMBL" id="CP031043">
    <property type="protein sequence ID" value="QDZ23502.1"/>
    <property type="molecule type" value="Genomic_DNA"/>
</dbReference>
<feature type="compositionally biased region" description="Basic and acidic residues" evidence="2">
    <location>
        <begin position="11"/>
        <end position="31"/>
    </location>
</feature>
<keyword evidence="5" id="KW-1185">Reference proteome</keyword>
<protein>
    <recommendedName>
        <fullName evidence="3">ATPase AAA-type core domain-containing protein</fullName>
    </recommendedName>
</protein>
<dbReference type="InterPro" id="IPR027417">
    <property type="entry name" value="P-loop_NTPase"/>
</dbReference>
<dbReference type="GO" id="GO:0005524">
    <property type="term" value="F:ATP binding"/>
    <property type="evidence" value="ECO:0007669"/>
    <property type="project" value="InterPro"/>
</dbReference>
<evidence type="ECO:0000313" key="4">
    <source>
        <dbReference type="EMBL" id="QDZ23502.1"/>
    </source>
</evidence>
<keyword evidence="1" id="KW-0235">DNA replication</keyword>